<evidence type="ECO:0000313" key="3">
    <source>
        <dbReference type="Proteomes" id="UP001215151"/>
    </source>
</evidence>
<feature type="compositionally biased region" description="Basic residues" evidence="1">
    <location>
        <begin position="1192"/>
        <end position="1201"/>
    </location>
</feature>
<name>A0AAD7XDB6_9APHY</name>
<proteinExistence type="predicted"/>
<feature type="region of interest" description="Disordered" evidence="1">
    <location>
        <begin position="1140"/>
        <end position="1201"/>
    </location>
</feature>
<evidence type="ECO:0000313" key="2">
    <source>
        <dbReference type="EMBL" id="KAJ8489152.1"/>
    </source>
</evidence>
<gene>
    <name evidence="2" type="ORF">ONZ51_g3111</name>
</gene>
<dbReference type="PANTHER" id="PTHR46579:SF1">
    <property type="entry name" value="F5_8 TYPE C DOMAIN-CONTAINING PROTEIN"/>
    <property type="match status" value="1"/>
</dbReference>
<reference evidence="2" key="1">
    <citation type="submission" date="2022-11" db="EMBL/GenBank/DDBJ databases">
        <title>Genome Sequence of Cubamyces cubensis.</title>
        <authorList>
            <person name="Buettner E."/>
        </authorList>
    </citation>
    <scope>NUCLEOTIDE SEQUENCE</scope>
    <source>
        <strain evidence="2">MPL-01</strain>
    </source>
</reference>
<feature type="compositionally biased region" description="Acidic residues" evidence="1">
    <location>
        <begin position="136"/>
        <end position="150"/>
    </location>
</feature>
<dbReference type="AlphaFoldDB" id="A0AAD7XDB6"/>
<accession>A0AAD7XDB6</accession>
<protein>
    <recommendedName>
        <fullName evidence="4">Transposase family Tnp2 protein</fullName>
    </recommendedName>
</protein>
<dbReference type="PANTHER" id="PTHR46579">
    <property type="entry name" value="F5/8 TYPE C DOMAIN-CONTAINING PROTEIN-RELATED"/>
    <property type="match status" value="1"/>
</dbReference>
<dbReference type="Pfam" id="PF02992">
    <property type="entry name" value="Transposase_21"/>
    <property type="match status" value="1"/>
</dbReference>
<evidence type="ECO:0008006" key="4">
    <source>
        <dbReference type="Google" id="ProtNLM"/>
    </source>
</evidence>
<comment type="caution">
    <text evidence="2">The sequence shown here is derived from an EMBL/GenBank/DDBJ whole genome shotgun (WGS) entry which is preliminary data.</text>
</comment>
<feature type="region of interest" description="Disordered" evidence="1">
    <location>
        <begin position="136"/>
        <end position="164"/>
    </location>
</feature>
<dbReference type="InterPro" id="IPR004242">
    <property type="entry name" value="Transposase_21"/>
</dbReference>
<organism evidence="2 3">
    <name type="scientific">Trametes cubensis</name>
    <dbReference type="NCBI Taxonomy" id="1111947"/>
    <lineage>
        <taxon>Eukaryota</taxon>
        <taxon>Fungi</taxon>
        <taxon>Dikarya</taxon>
        <taxon>Basidiomycota</taxon>
        <taxon>Agaricomycotina</taxon>
        <taxon>Agaricomycetes</taxon>
        <taxon>Polyporales</taxon>
        <taxon>Polyporaceae</taxon>
        <taxon>Trametes</taxon>
    </lineage>
</organism>
<dbReference type="EMBL" id="JAPEVG010000053">
    <property type="protein sequence ID" value="KAJ8489152.1"/>
    <property type="molecule type" value="Genomic_DNA"/>
</dbReference>
<evidence type="ECO:0000256" key="1">
    <source>
        <dbReference type="SAM" id="MobiDB-lite"/>
    </source>
</evidence>
<dbReference type="Proteomes" id="UP001215151">
    <property type="component" value="Unassembled WGS sequence"/>
</dbReference>
<sequence>MARTSQHGRHKQTSNKVRCPCCGQSVTQRTARRHRKNLAPPHVRATQVHRRKILVCIPPKQVQQPPEAVAGPSRLEPPPVVDYDGIGEARADPILGLRLDDNFEDMPMAENVISGLCEKLRARRARRFRVEVEEVEDEDEENAVDEDEWDWERAGDGLDDEDDDEDVYDPDLGAWDRLHAQFVREVAELHDQLSETDKILLRAISFNVRNNLSRNAFAELPQIWPDVKIPSLRKIKARLAFLAGLSFQYYDCCIESCMAYTGPLSGLQECMHCGTSRLDEYGKPRRQFGYLPMESRLVLLYRHRSTAEKMFYRANYALGEGTDVADVFDDGFAPWRRRKKTAWPIILYNYNLPPDERFRKENIIPLCVIPGPKKPKDFDSFLWPAVEELLRLAIGVPAFDGRTASSFSLRAYLILVSGDMPAVSMVMHMKGHNGLRPCRMCTIRGLRIPHSKNPAHYVPLDRHHHPLVRDNPEAFTARYDPAALPLRTHVTFLSQAHKVVDATTDTEAERLAKAYGIKAVPLLSHLPSLFFPNSFPLDFMHLIWENLIPNLVSLWTGKFKGLDAGSEDYEFSGTVWDAIGEATAKAGDTLPSIFGPRLGNISKDRSSCTADAWSLWTLYIAPVLLRSRFKHVRYYNHFVSLVELLNTCLQFELTKDDIKHVREGFIQWVQKYEKYYYQYSNARLATCPVTIHSLLHIADGIEAAGPVWASWAFPMERFCGNLQPAIKSRRYPWASIDNRILVLAQLTQVGLKYDMQQELRLRPLVTEGTTHGELFDTDYPTCVLMPPHQKVVVEKGLRDKIIGALATRFDIRVPTVRSHIPQQLDQWGKVRILNEGDTAHAAALVRRTEDHRDRTFVRYEVFVDKHARNRKRKPEYELQTFFGRLERIFSIRIEADAALRALHLDAPTTIFLAAIKSLCWHHHVDFDNEVFLLSYKAEVVWEIVKAVKQGREPCFEGLPMNKLVYLFCVKSGASSQSTLPIGNRMQYYTLLRETASTGFPQLVDYRQIRLPVRGEVIPKVPIYFATGDNRLEIELDISAIAERYRCNPLALAIKNYKALIGAHVRARQVVTDGAVPPPLDPINFKEQCLYDELPNYEALYTLLQSTIDERFNADAPDPFLKCLVKWMTALEDLEEPLATRSNVEALPDGDSQVSGPSHESRQRSMRQQSRTGSEPAQGAGPSSRAEQAKGTGSRKGKQVGK</sequence>
<keyword evidence="3" id="KW-1185">Reference proteome</keyword>